<dbReference type="OMA" id="WYGDYQQ"/>
<reference evidence="2 3" key="1">
    <citation type="journal article" date="2015" name="Mol. Plant Microbe Interact.">
        <title>Genome, transcriptome, and functional analyses of Penicillium expansum provide new insights into secondary metabolism and pathogenicity.</title>
        <authorList>
            <person name="Ballester A.R."/>
            <person name="Marcet-Houben M."/>
            <person name="Levin E."/>
            <person name="Sela N."/>
            <person name="Selma-Lazaro C."/>
            <person name="Carmona L."/>
            <person name="Wisniewski M."/>
            <person name="Droby S."/>
            <person name="Gonzalez-Candelas L."/>
            <person name="Gabaldon T."/>
        </authorList>
    </citation>
    <scope>NUCLEOTIDE SEQUENCE [LARGE SCALE GENOMIC DNA]</scope>
    <source>
        <strain evidence="2 3">PHI-1</strain>
    </source>
</reference>
<name>A0A0A2LE88_PENIT</name>
<feature type="chain" id="PRO_5002002233" description="Six-hairpin glycosidase-like protein" evidence="1">
    <location>
        <begin position="22"/>
        <end position="547"/>
    </location>
</feature>
<accession>A0A0A2LE88</accession>
<evidence type="ECO:0008006" key="4">
    <source>
        <dbReference type="Google" id="ProtNLM"/>
    </source>
</evidence>
<sequence length="547" mass="60295">MKLSPVLLGLSVAQNAGIVSAAPLDNWSIRLGASSHAVEMFNTAIEWNDKYWDDEAGYLIASASNPGRYDSRHTGWYAPQLLARNGPGDVEKAIRIFDNVISGQYMDPSKQWYGDYQQAPSEPLPGTLEYPNDGPYSSWDPNIRDFVGCAWIVALNDYGHLLPAATVSKVEASLHIAAKGDLYRVGGVDGDNSYPCYSNPWLMRTILQNWVGARVGDANLTNSGENFAQEIYNLWSMHHTLSEFNSPTYAGVAMWALALWNQYGTSGSLLKKYGPEMLEYSWNELALLYNANLKNLAGPWDRSYGYDMKEYASLIGAVIWGVVGREQAPVPQQELGMFHQDDFAFYPLFALSMPEMVKSLPAKAKGNLLKFPGEHVYTSQAYSPPFDTYPRNITTWMSKDVTIGAETVAETHVGGPSINPSSFNPAVIQWAIDDHKIGCLSHWVTESSIHAVAAPRSLSISYSNATSTDGPISFNFLFSGLTVNNGFNVTGLEGLPGLNVKVSTNAQPNYTITYNSDQSVNEFAFYNITYTMPETFTGVPFVSLQIV</sequence>
<dbReference type="Proteomes" id="UP000030104">
    <property type="component" value="Unassembled WGS sequence"/>
</dbReference>
<evidence type="ECO:0000313" key="3">
    <source>
        <dbReference type="Proteomes" id="UP000030104"/>
    </source>
</evidence>
<gene>
    <name evidence="2" type="ORF">PITC_034700</name>
</gene>
<protein>
    <recommendedName>
        <fullName evidence="4">Six-hairpin glycosidase-like protein</fullName>
    </recommendedName>
</protein>
<keyword evidence="3" id="KW-1185">Reference proteome</keyword>
<comment type="caution">
    <text evidence="2">The sequence shown here is derived from an EMBL/GenBank/DDBJ whole genome shotgun (WGS) entry which is preliminary data.</text>
</comment>
<feature type="signal peptide" evidence="1">
    <location>
        <begin position="1"/>
        <end position="21"/>
    </location>
</feature>
<proteinExistence type="predicted"/>
<dbReference type="PANTHER" id="PTHR40616">
    <property type="entry name" value="LINALOOL DEHYDRATASE_ISOMERASE DOMAIN-CONTAINING PROTEIN"/>
    <property type="match status" value="1"/>
</dbReference>
<dbReference type="HOGENOM" id="CLU_023528_0_0_1"/>
<dbReference type="OrthoDB" id="2580323at2759"/>
<evidence type="ECO:0000313" key="2">
    <source>
        <dbReference type="EMBL" id="KGO78179.1"/>
    </source>
</evidence>
<organism evidence="2 3">
    <name type="scientific">Penicillium italicum</name>
    <name type="common">Blue mold</name>
    <dbReference type="NCBI Taxonomy" id="40296"/>
    <lineage>
        <taxon>Eukaryota</taxon>
        <taxon>Fungi</taxon>
        <taxon>Dikarya</taxon>
        <taxon>Ascomycota</taxon>
        <taxon>Pezizomycotina</taxon>
        <taxon>Eurotiomycetes</taxon>
        <taxon>Eurotiomycetidae</taxon>
        <taxon>Eurotiales</taxon>
        <taxon>Aspergillaceae</taxon>
        <taxon>Penicillium</taxon>
    </lineage>
</organism>
<keyword evidence="1" id="KW-0732">Signal</keyword>
<dbReference type="EMBL" id="JQGA01000021">
    <property type="protein sequence ID" value="KGO78179.1"/>
    <property type="molecule type" value="Genomic_DNA"/>
</dbReference>
<dbReference type="PhylomeDB" id="A0A0A2LE88"/>
<dbReference type="PANTHER" id="PTHR40616:SF1">
    <property type="entry name" value="LINALOOL DEHYDRATASE_ISOMERASE DOMAIN-CONTAINING PROTEIN"/>
    <property type="match status" value="1"/>
</dbReference>
<dbReference type="STRING" id="40296.A0A0A2LE88"/>
<dbReference type="AlphaFoldDB" id="A0A0A2LE88"/>
<evidence type="ECO:0000256" key="1">
    <source>
        <dbReference type="SAM" id="SignalP"/>
    </source>
</evidence>